<gene>
    <name evidence="1" type="ORF">SCALOS_LOCUS6162</name>
</gene>
<evidence type="ECO:0000313" key="1">
    <source>
        <dbReference type="EMBL" id="CAG8579815.1"/>
    </source>
</evidence>
<name>A0ACA9MAA3_9GLOM</name>
<accession>A0ACA9MAA3</accession>
<comment type="caution">
    <text evidence="1">The sequence shown here is derived from an EMBL/GenBank/DDBJ whole genome shotgun (WGS) entry which is preliminary data.</text>
</comment>
<protein>
    <submittedName>
        <fullName evidence="1">3440_t:CDS:1</fullName>
    </submittedName>
</protein>
<dbReference type="EMBL" id="CAJVPM010011258">
    <property type="protein sequence ID" value="CAG8579815.1"/>
    <property type="molecule type" value="Genomic_DNA"/>
</dbReference>
<sequence length="112" mass="13670">MKFNDGQVDMWSDFYQQDIYSMLTDINNKSIDFWSERIFHQITHRIYQEIIIINNQYTTYELKQKDVLIEKLNNDLLNNKQILKIKKIMINLNIKYSDNDSLDKKLDKIIKY</sequence>
<proteinExistence type="predicted"/>
<dbReference type="Proteomes" id="UP000789860">
    <property type="component" value="Unassembled WGS sequence"/>
</dbReference>
<feature type="non-terminal residue" evidence="1">
    <location>
        <position position="112"/>
    </location>
</feature>
<keyword evidence="2" id="KW-1185">Reference proteome</keyword>
<evidence type="ECO:0000313" key="2">
    <source>
        <dbReference type="Proteomes" id="UP000789860"/>
    </source>
</evidence>
<reference evidence="1" key="1">
    <citation type="submission" date="2021-06" db="EMBL/GenBank/DDBJ databases">
        <authorList>
            <person name="Kallberg Y."/>
            <person name="Tangrot J."/>
            <person name="Rosling A."/>
        </authorList>
    </citation>
    <scope>NUCLEOTIDE SEQUENCE</scope>
    <source>
        <strain evidence="1">AU212A</strain>
    </source>
</reference>
<organism evidence="1 2">
    <name type="scientific">Scutellospora calospora</name>
    <dbReference type="NCBI Taxonomy" id="85575"/>
    <lineage>
        <taxon>Eukaryota</taxon>
        <taxon>Fungi</taxon>
        <taxon>Fungi incertae sedis</taxon>
        <taxon>Mucoromycota</taxon>
        <taxon>Glomeromycotina</taxon>
        <taxon>Glomeromycetes</taxon>
        <taxon>Diversisporales</taxon>
        <taxon>Gigasporaceae</taxon>
        <taxon>Scutellospora</taxon>
    </lineage>
</organism>